<evidence type="ECO:0008006" key="5">
    <source>
        <dbReference type="Google" id="ProtNLM"/>
    </source>
</evidence>
<organism evidence="3 4">
    <name type="scientific">Candidatus Methanoperedens nitratireducens</name>
    <dbReference type="NCBI Taxonomy" id="1392998"/>
    <lineage>
        <taxon>Archaea</taxon>
        <taxon>Methanobacteriati</taxon>
        <taxon>Methanobacteriota</taxon>
        <taxon>Stenosarchaea group</taxon>
        <taxon>Methanomicrobia</taxon>
        <taxon>Methanosarcinales</taxon>
        <taxon>ANME-2 cluster</taxon>
        <taxon>Candidatus Methanoperedentaceae</taxon>
        <taxon>Candidatus Methanoperedens</taxon>
    </lineage>
</organism>
<dbReference type="InterPro" id="IPR017113">
    <property type="entry name" value="Antirestriction_ArdC"/>
</dbReference>
<dbReference type="Proteomes" id="UP000050360">
    <property type="component" value="Unassembled WGS sequence"/>
</dbReference>
<sequence length="285" mass="32039">MSSSFSVYDIITDQIIKKLESGCIPWRKAYAGGFPQNGISKKDYRGINSIMLLCESRSNPYWLTFKQINEMGGHVKKGEHASKVIFVKPVKNISENEAGELEESRGAIMRYYNVFNFDQTEGLPAEKFSVELKHHEPIPEAEAIIKGYQGAPIVQHKEQRAYYSPGQDYINMPILGSYDEPEFYYKTLFHELTHSTGHTSRLDRGLTGHSASGEEEYSKEELVAEIGASFLSGHCGIFNDPQLEQSAAYINSWIKALKNDKQMLIQAAAKAQKAADFILGRQVIS</sequence>
<dbReference type="Pfam" id="PF08401">
    <property type="entry name" value="ArdcN"/>
    <property type="match status" value="1"/>
</dbReference>
<proteinExistence type="predicted"/>
<reference evidence="3 4" key="1">
    <citation type="submission" date="2015-09" db="EMBL/GenBank/DDBJ databases">
        <title>A metagenomics-based metabolic model of nitrate-dependent anaerobic oxidation of methane by Methanoperedens-like archaea.</title>
        <authorList>
            <person name="Arshad A."/>
            <person name="Speth D.R."/>
            <person name="De Graaf R.M."/>
            <person name="Op Den Camp H.J."/>
            <person name="Jetten M.S."/>
            <person name="Welte C.U."/>
        </authorList>
    </citation>
    <scope>NUCLEOTIDE SEQUENCE [LARGE SCALE GENOMIC DNA]</scope>
</reference>
<gene>
    <name evidence="3" type="ORF">MPEBLZ_01791</name>
</gene>
<protein>
    <recommendedName>
        <fullName evidence="5">DNA primase TraC</fullName>
    </recommendedName>
</protein>
<dbReference type="EMBL" id="LKCM01000137">
    <property type="protein sequence ID" value="KPQ43608.1"/>
    <property type="molecule type" value="Genomic_DNA"/>
</dbReference>
<comment type="caution">
    <text evidence="3">The sequence shown here is derived from an EMBL/GenBank/DDBJ whole genome shotgun (WGS) entry which is preliminary data.</text>
</comment>
<feature type="domain" description="N-terminal" evidence="1">
    <location>
        <begin position="7"/>
        <end position="115"/>
    </location>
</feature>
<evidence type="ECO:0000259" key="1">
    <source>
        <dbReference type="Pfam" id="PF08401"/>
    </source>
</evidence>
<accession>A0A0P7ZIL8</accession>
<evidence type="ECO:0000259" key="2">
    <source>
        <dbReference type="Pfam" id="PF18818"/>
    </source>
</evidence>
<evidence type="ECO:0000313" key="3">
    <source>
        <dbReference type="EMBL" id="KPQ43608.1"/>
    </source>
</evidence>
<dbReference type="AlphaFoldDB" id="A0A0P7ZIL8"/>
<dbReference type="InterPro" id="IPR013610">
    <property type="entry name" value="ArdC_N"/>
</dbReference>
<dbReference type="InterPro" id="IPR041459">
    <property type="entry name" value="MPTase-PolyVal"/>
</dbReference>
<dbReference type="PIRSF" id="PIRSF037112">
    <property type="entry name" value="Antirestriction_ArdC"/>
    <property type="match status" value="1"/>
</dbReference>
<name>A0A0P7ZIL8_9EURY</name>
<feature type="domain" description="Polyvalent protein metallopeptidase" evidence="2">
    <location>
        <begin position="140"/>
        <end position="270"/>
    </location>
</feature>
<evidence type="ECO:0000313" key="4">
    <source>
        <dbReference type="Proteomes" id="UP000050360"/>
    </source>
</evidence>
<dbReference type="GO" id="GO:0003697">
    <property type="term" value="F:single-stranded DNA binding"/>
    <property type="evidence" value="ECO:0007669"/>
    <property type="project" value="InterPro"/>
</dbReference>
<dbReference type="Pfam" id="PF18818">
    <property type="entry name" value="MPTase-PolyVal"/>
    <property type="match status" value="1"/>
</dbReference>